<keyword evidence="3" id="KW-1185">Reference proteome</keyword>
<dbReference type="InterPro" id="IPR035965">
    <property type="entry name" value="PAS-like_dom_sf"/>
</dbReference>
<dbReference type="SUPFAM" id="SSF55785">
    <property type="entry name" value="PYP-like sensor domain (PAS domain)"/>
    <property type="match status" value="2"/>
</dbReference>
<dbReference type="Gene3D" id="3.30.450.20">
    <property type="entry name" value="PAS domain"/>
    <property type="match status" value="3"/>
</dbReference>
<gene>
    <name evidence="2" type="primary">ppsR</name>
    <name evidence="2" type="ORF">CIT40_23900</name>
</gene>
<dbReference type="InterPro" id="IPR002197">
    <property type="entry name" value="HTH_Fis"/>
</dbReference>
<dbReference type="PRINTS" id="PR01590">
    <property type="entry name" value="HTHFIS"/>
</dbReference>
<evidence type="ECO:0000259" key="1">
    <source>
        <dbReference type="SMART" id="SM00091"/>
    </source>
</evidence>
<dbReference type="InterPro" id="IPR009057">
    <property type="entry name" value="Homeodomain-like_sf"/>
</dbReference>
<accession>A0A2U8PY58</accession>
<dbReference type="Proteomes" id="UP000215884">
    <property type="component" value="Chromosome"/>
</dbReference>
<sequence>MVQVFKSPKESLGNLGALPVANLIAAASDVAVIIDGEGVIRDVAFNKEDLSLELDAHGRWLGSKLADIVTSETTPKTRELLQDAVNRKSSIWRQVNHPSPGGADIPVLYSAVNIGRSDRFVVVGRDLRQLAAMQQRLVNAQQSMERDYVRLRQAETRYRLLFQVSSEAVMIVDASNNAILEINPTALALLDASAPQVLKSNLASHFVSADAEPVQTLLSNVRATGRDGDVRARLTKGDRECFVAVSQFRQENATLFLVRLSSQQTPAQAGALKATSSLLEYFDAAPDALVITGHDGRIVKANPAFTEMAQLGSAEQARGELLDRWLGRAGVDFGVAFANLRQTGSIKLFSTSLRGERGATTDVEVSAASLTHDDRKQGFGFAIRNVEKRLSASPSSARELPRSVAQLTERIGRVPLRDLVREATDVIEKLSIEAALELTGDNRASAAEMLGLSRQSLYVKLRRFGLAEHTGEGEAEDD</sequence>
<dbReference type="Gene3D" id="1.20.5.430">
    <property type="match status" value="1"/>
</dbReference>
<reference evidence="2 3" key="1">
    <citation type="journal article" date="2017" name="Syst. Appl. Microbiol.">
        <title>Soybeans inoculated with root zone soils of Canadian native legumes harbour diverse and novel Bradyrhizobium spp. that possess agricultural potential.</title>
        <authorList>
            <person name="Bromfield E.S.P."/>
            <person name="Cloutier S."/>
            <person name="Tambong J.T."/>
            <person name="Tran Thi T.V."/>
        </authorList>
    </citation>
    <scope>NUCLEOTIDE SEQUENCE [LARGE SCALE GENOMIC DNA]</scope>
    <source>
        <strain evidence="2 3">39S1MB</strain>
    </source>
</reference>
<dbReference type="EMBL" id="CP029426">
    <property type="protein sequence ID" value="AWM02770.1"/>
    <property type="molecule type" value="Genomic_DNA"/>
</dbReference>
<dbReference type="OrthoDB" id="5499170at2"/>
<dbReference type="SUPFAM" id="SSF46689">
    <property type="entry name" value="Homeodomain-like"/>
    <property type="match status" value="1"/>
</dbReference>
<dbReference type="Pfam" id="PF02954">
    <property type="entry name" value="HTH_8"/>
    <property type="match status" value="1"/>
</dbReference>
<feature type="domain" description="PAS" evidence="1">
    <location>
        <begin position="276"/>
        <end position="342"/>
    </location>
</feature>
<evidence type="ECO:0000313" key="2">
    <source>
        <dbReference type="EMBL" id="AWM02770.1"/>
    </source>
</evidence>
<reference evidence="2 3" key="2">
    <citation type="journal article" date="2019" name="Int. J. Syst. Evol. Microbiol.">
        <title>Description and complete genome sequence of Bradyrhizobium amphicarpaeae sp. nov., harbouring photosystem and nitrogen-fixation genes.</title>
        <authorList>
            <person name="Bromfield E.S.P."/>
            <person name="Cloutier S."/>
            <person name="Nguyen H.D.T."/>
        </authorList>
    </citation>
    <scope>NUCLEOTIDE SEQUENCE [LARGE SCALE GENOMIC DNA]</scope>
    <source>
        <strain evidence="2 3">39S1MB</strain>
    </source>
</reference>
<evidence type="ECO:0000313" key="3">
    <source>
        <dbReference type="Proteomes" id="UP000215884"/>
    </source>
</evidence>
<dbReference type="Gene3D" id="1.10.10.60">
    <property type="entry name" value="Homeodomain-like"/>
    <property type="match status" value="1"/>
</dbReference>
<dbReference type="InterPro" id="IPR000014">
    <property type="entry name" value="PAS"/>
</dbReference>
<dbReference type="CDD" id="cd00130">
    <property type="entry name" value="PAS"/>
    <property type="match status" value="2"/>
</dbReference>
<dbReference type="KEGG" id="brq:CIT40_23900"/>
<dbReference type="InterPro" id="IPR011785">
    <property type="entry name" value="Tscrpt_reg_PpsR-CrtJ"/>
</dbReference>
<dbReference type="AlphaFoldDB" id="A0A2U8PY58"/>
<dbReference type="Pfam" id="PF13188">
    <property type="entry name" value="PAS_8"/>
    <property type="match status" value="2"/>
</dbReference>
<proteinExistence type="predicted"/>
<organism evidence="2 3">
    <name type="scientific">Bradyrhizobium amphicarpaeae</name>
    <dbReference type="NCBI Taxonomy" id="1404768"/>
    <lineage>
        <taxon>Bacteria</taxon>
        <taxon>Pseudomonadati</taxon>
        <taxon>Pseudomonadota</taxon>
        <taxon>Alphaproteobacteria</taxon>
        <taxon>Hyphomicrobiales</taxon>
        <taxon>Nitrobacteraceae</taxon>
        <taxon>Bradyrhizobium</taxon>
    </lineage>
</organism>
<dbReference type="PANTHER" id="PTHR44757">
    <property type="entry name" value="DIGUANYLATE CYCLASE DGCP"/>
    <property type="match status" value="1"/>
</dbReference>
<dbReference type="NCBIfam" id="TIGR02040">
    <property type="entry name" value="PpsR-CrtJ"/>
    <property type="match status" value="1"/>
</dbReference>
<feature type="domain" description="PAS" evidence="1">
    <location>
        <begin position="156"/>
        <end position="223"/>
    </location>
</feature>
<name>A0A2U8PY58_9BRAD</name>
<dbReference type="SMART" id="SM00091">
    <property type="entry name" value="PAS"/>
    <property type="match status" value="2"/>
</dbReference>
<dbReference type="PANTHER" id="PTHR44757:SF2">
    <property type="entry name" value="BIOFILM ARCHITECTURE MAINTENANCE PROTEIN MBAA"/>
    <property type="match status" value="1"/>
</dbReference>
<protein>
    <submittedName>
        <fullName evidence="2">Transcriptional regulator PpsR</fullName>
    </submittedName>
</protein>
<dbReference type="InterPro" id="IPR052155">
    <property type="entry name" value="Biofilm_reg_signaling"/>
</dbReference>
<dbReference type="GO" id="GO:0043565">
    <property type="term" value="F:sequence-specific DNA binding"/>
    <property type="evidence" value="ECO:0007669"/>
    <property type="project" value="InterPro"/>
</dbReference>